<dbReference type="RefSeq" id="WP_135402391.1">
    <property type="nucleotide sequence ID" value="NZ_SRME01000001.1"/>
</dbReference>
<keyword evidence="2" id="KW-0472">Membrane</keyword>
<dbReference type="AlphaFoldDB" id="A0A4Z0W5U3"/>
<comment type="caution">
    <text evidence="3">The sequence shown here is derived from an EMBL/GenBank/DDBJ whole genome shotgun (WGS) entry which is preliminary data.</text>
</comment>
<feature type="coiled-coil region" evidence="1">
    <location>
        <begin position="55"/>
        <end position="89"/>
    </location>
</feature>
<feature type="transmembrane region" description="Helical" evidence="2">
    <location>
        <begin position="7"/>
        <end position="27"/>
    </location>
</feature>
<keyword evidence="2" id="KW-1133">Transmembrane helix</keyword>
<proteinExistence type="predicted"/>
<reference evidence="3 4" key="1">
    <citation type="submission" date="2019-04" db="EMBL/GenBank/DDBJ databases">
        <title>Draft genome sequence data and analysis of a Fermenting Bacterium, Geotoga petraea strain HO-Geo1, isolated from heavy-oil petroleum reservoir in Russia.</title>
        <authorList>
            <person name="Grouzdev D.S."/>
            <person name="Semenova E.M."/>
            <person name="Sokolova D.S."/>
            <person name="Tourova T.P."/>
            <person name="Poltaraus A.B."/>
            <person name="Nazina T.N."/>
        </authorList>
    </citation>
    <scope>NUCLEOTIDE SEQUENCE [LARGE SCALE GENOMIC DNA]</scope>
    <source>
        <strain evidence="3 4">HO-Geo1</strain>
    </source>
</reference>
<evidence type="ECO:0000256" key="2">
    <source>
        <dbReference type="SAM" id="Phobius"/>
    </source>
</evidence>
<protein>
    <submittedName>
        <fullName evidence="3">Uncharacterized protein</fullName>
    </submittedName>
</protein>
<gene>
    <name evidence="3" type="ORF">E4650_00435</name>
</gene>
<sequence>MKKRTIIELTAFVDILLILLFAFLFNISETNEKANSATSRSTELAQENFELKNDLEEISSAFQEISKTNEELKNQNDFYKKYYKELANNIEKAFEDLKLPDNISEDELERIQNLFDDKEINLDYIIKSESLKDNFFVLDIIIEGENPEIILNNDSIDFSITYEQYTSENTKNKKLESLVDKIENSLKNNGIPQLVYITIKQNDEDVFLYSYNLLIEAVKKIQNKYGADRVFYTEIPFLFKY</sequence>
<evidence type="ECO:0000313" key="4">
    <source>
        <dbReference type="Proteomes" id="UP000297288"/>
    </source>
</evidence>
<evidence type="ECO:0000256" key="1">
    <source>
        <dbReference type="SAM" id="Coils"/>
    </source>
</evidence>
<accession>A0A4Z0W5U3</accession>
<name>A0A4Z0W5U3_9BACT</name>
<evidence type="ECO:0000313" key="3">
    <source>
        <dbReference type="EMBL" id="TGG88705.1"/>
    </source>
</evidence>
<keyword evidence="1" id="KW-0175">Coiled coil</keyword>
<keyword evidence="2" id="KW-0812">Transmembrane</keyword>
<dbReference type="Proteomes" id="UP000297288">
    <property type="component" value="Unassembled WGS sequence"/>
</dbReference>
<dbReference type="EMBL" id="SRME01000001">
    <property type="protein sequence ID" value="TGG88705.1"/>
    <property type="molecule type" value="Genomic_DNA"/>
</dbReference>
<organism evidence="3 4">
    <name type="scientific">Geotoga petraea</name>
    <dbReference type="NCBI Taxonomy" id="28234"/>
    <lineage>
        <taxon>Bacteria</taxon>
        <taxon>Thermotogati</taxon>
        <taxon>Thermotogota</taxon>
        <taxon>Thermotogae</taxon>
        <taxon>Petrotogales</taxon>
        <taxon>Petrotogaceae</taxon>
        <taxon>Geotoga</taxon>
    </lineage>
</organism>